<dbReference type="RefSeq" id="WP_121101752.1">
    <property type="nucleotide sequence ID" value="NZ_RBII01000002.1"/>
</dbReference>
<dbReference type="EMBL" id="RBII01000002">
    <property type="protein sequence ID" value="RKQ69299.1"/>
    <property type="molecule type" value="Genomic_DNA"/>
</dbReference>
<dbReference type="Pfam" id="PF18974">
    <property type="entry name" value="DUF5710"/>
    <property type="match status" value="1"/>
</dbReference>
<dbReference type="AlphaFoldDB" id="A0A420WE49"/>
<evidence type="ECO:0000313" key="3">
    <source>
        <dbReference type="Proteomes" id="UP000282211"/>
    </source>
</evidence>
<evidence type="ECO:0000259" key="1">
    <source>
        <dbReference type="Pfam" id="PF18974"/>
    </source>
</evidence>
<accession>A0A420WE49</accession>
<feature type="domain" description="DUF5710" evidence="1">
    <location>
        <begin position="3"/>
        <end position="44"/>
    </location>
</feature>
<dbReference type="InterPro" id="IPR043764">
    <property type="entry name" value="DUF5710"/>
</dbReference>
<comment type="caution">
    <text evidence="2">The sequence shown here is derived from an EMBL/GenBank/DDBJ whole genome shotgun (WGS) entry which is preliminary data.</text>
</comment>
<name>A0A420WE49_9PROT</name>
<dbReference type="InParanoid" id="A0A420WE49"/>
<organism evidence="2 3">
    <name type="scientific">Litorimonas taeanensis</name>
    <dbReference type="NCBI Taxonomy" id="568099"/>
    <lineage>
        <taxon>Bacteria</taxon>
        <taxon>Pseudomonadati</taxon>
        <taxon>Pseudomonadota</taxon>
        <taxon>Alphaproteobacteria</taxon>
        <taxon>Maricaulales</taxon>
        <taxon>Robiginitomaculaceae</taxon>
    </lineage>
</organism>
<reference evidence="2 3" key="1">
    <citation type="submission" date="2018-10" db="EMBL/GenBank/DDBJ databases">
        <title>Genomic Encyclopedia of Type Strains, Phase IV (KMG-IV): sequencing the most valuable type-strain genomes for metagenomic binning, comparative biology and taxonomic classification.</title>
        <authorList>
            <person name="Goeker M."/>
        </authorList>
    </citation>
    <scope>NUCLEOTIDE SEQUENCE [LARGE SCALE GENOMIC DNA]</scope>
    <source>
        <strain evidence="2 3">DSM 22008</strain>
    </source>
</reference>
<keyword evidence="3" id="KW-1185">Reference proteome</keyword>
<sequence length="79" mass="9032">MAKRYLNVSYADRDLAKKLGARWDPSVKRWYCPAGSALETIFAWRKEAQVKEERKNAPVIAKRAPKVALNQNFELPLAS</sequence>
<dbReference type="Proteomes" id="UP000282211">
    <property type="component" value="Unassembled WGS sequence"/>
</dbReference>
<dbReference type="OrthoDB" id="9792687at2"/>
<gene>
    <name evidence="2" type="ORF">DES40_2098</name>
</gene>
<protein>
    <recommendedName>
        <fullName evidence="1">DUF5710 domain-containing protein</fullName>
    </recommendedName>
</protein>
<proteinExistence type="predicted"/>
<evidence type="ECO:0000313" key="2">
    <source>
        <dbReference type="EMBL" id="RKQ69299.1"/>
    </source>
</evidence>